<keyword evidence="3 7" id="KW-0479">Metal-binding</keyword>
<dbReference type="GO" id="GO:0016151">
    <property type="term" value="F:nickel cation binding"/>
    <property type="evidence" value="ECO:0007669"/>
    <property type="project" value="UniProtKB-UniRule"/>
</dbReference>
<dbReference type="InterPro" id="IPR045865">
    <property type="entry name" value="ACT-like_dom_sf"/>
</dbReference>
<proteinExistence type="inferred from homology"/>
<comment type="similarity">
    <text evidence="1 7">Belongs to the transcriptional regulatory CopG/NikR family.</text>
</comment>
<dbReference type="SUPFAM" id="SSF55021">
    <property type="entry name" value="ACT-like"/>
    <property type="match status" value="1"/>
</dbReference>
<evidence type="ECO:0000256" key="1">
    <source>
        <dbReference type="ARBA" id="ARBA00008478"/>
    </source>
</evidence>
<evidence type="ECO:0000256" key="3">
    <source>
        <dbReference type="ARBA" id="ARBA00022723"/>
    </source>
</evidence>
<protein>
    <recommendedName>
        <fullName evidence="7">Putative nickel-responsive regulator</fullName>
    </recommendedName>
</protein>
<comment type="cofactor">
    <cofactor evidence="7">
        <name>Ni(2+)</name>
        <dbReference type="ChEBI" id="CHEBI:49786"/>
    </cofactor>
    <text evidence="7">Binds 1 nickel ion per subunit.</text>
</comment>
<feature type="binding site" evidence="7">
    <location>
        <position position="90"/>
    </location>
    <ligand>
        <name>Ni(2+)</name>
        <dbReference type="ChEBI" id="CHEBI:49786"/>
    </ligand>
</feature>
<dbReference type="InterPro" id="IPR010985">
    <property type="entry name" value="Ribbon_hlx_hlx"/>
</dbReference>
<name>A0A7V0Z4V4_UNCW3</name>
<evidence type="ECO:0000313" key="10">
    <source>
        <dbReference type="EMBL" id="HDY58539.1"/>
    </source>
</evidence>
<dbReference type="InterPro" id="IPR002145">
    <property type="entry name" value="CopG"/>
</dbReference>
<keyword evidence="4 7" id="KW-0805">Transcription regulation</keyword>
<dbReference type="InterPro" id="IPR050192">
    <property type="entry name" value="CopG/NikR_regulator"/>
</dbReference>
<accession>A0A7V0Z4V4</accession>
<feature type="binding site" evidence="7">
    <location>
        <position position="92"/>
    </location>
    <ligand>
        <name>Ni(2+)</name>
        <dbReference type="ChEBI" id="CHEBI:49786"/>
    </ligand>
</feature>
<dbReference type="Pfam" id="PF01402">
    <property type="entry name" value="RHH_1"/>
    <property type="match status" value="1"/>
</dbReference>
<keyword evidence="5 7" id="KW-0238">DNA-binding</keyword>
<comment type="function">
    <text evidence="7">Transcriptional regulator.</text>
</comment>
<evidence type="ECO:0000259" key="9">
    <source>
        <dbReference type="Pfam" id="PF08753"/>
    </source>
</evidence>
<dbReference type="NCBIfam" id="NF001884">
    <property type="entry name" value="PRK00630.1"/>
    <property type="match status" value="1"/>
</dbReference>
<evidence type="ECO:0000259" key="8">
    <source>
        <dbReference type="Pfam" id="PF01402"/>
    </source>
</evidence>
<feature type="domain" description="Transcription factor NikR nickel binding C-terminal" evidence="9">
    <location>
        <begin position="56"/>
        <end position="132"/>
    </location>
</feature>
<evidence type="ECO:0000256" key="7">
    <source>
        <dbReference type="HAMAP-Rule" id="MF_00476"/>
    </source>
</evidence>
<reference evidence="10" key="1">
    <citation type="journal article" date="2020" name="mSystems">
        <title>Genome- and Community-Level Interaction Insights into Carbon Utilization and Element Cycling Functions of Hydrothermarchaeota in Hydrothermal Sediment.</title>
        <authorList>
            <person name="Zhou Z."/>
            <person name="Liu Y."/>
            <person name="Xu W."/>
            <person name="Pan J."/>
            <person name="Luo Z.H."/>
            <person name="Li M."/>
        </authorList>
    </citation>
    <scope>NUCLEOTIDE SEQUENCE [LARGE SCALE GENOMIC DNA]</scope>
    <source>
        <strain evidence="10">SpSt-258</strain>
    </source>
</reference>
<dbReference type="NCBIfam" id="NF003381">
    <property type="entry name" value="PRK04460.1"/>
    <property type="match status" value="1"/>
</dbReference>
<keyword evidence="2 7" id="KW-0533">Nickel</keyword>
<dbReference type="InterPro" id="IPR013321">
    <property type="entry name" value="Arc_rbn_hlx_hlx"/>
</dbReference>
<feature type="binding site" evidence="7">
    <location>
        <position position="98"/>
    </location>
    <ligand>
        <name>Ni(2+)</name>
        <dbReference type="ChEBI" id="CHEBI:49786"/>
    </ligand>
</feature>
<comment type="caution">
    <text evidence="10">The sequence shown here is derived from an EMBL/GenBank/DDBJ whole genome shotgun (WGS) entry which is preliminary data.</text>
</comment>
<dbReference type="Gene3D" id="1.10.1220.10">
    <property type="entry name" value="Met repressor-like"/>
    <property type="match status" value="1"/>
</dbReference>
<dbReference type="InterPro" id="IPR014864">
    <property type="entry name" value="TF_NikR_Ni-bd_C"/>
</dbReference>
<feature type="domain" description="Ribbon-helix-helix protein CopG" evidence="8">
    <location>
        <begin position="5"/>
        <end position="46"/>
    </location>
</feature>
<gene>
    <name evidence="10" type="primary">nikR</name>
    <name evidence="10" type="ORF">ENP86_03185</name>
</gene>
<dbReference type="AlphaFoldDB" id="A0A7V0Z4V4"/>
<evidence type="ECO:0000256" key="2">
    <source>
        <dbReference type="ARBA" id="ARBA00022596"/>
    </source>
</evidence>
<evidence type="ECO:0000256" key="5">
    <source>
        <dbReference type="ARBA" id="ARBA00023125"/>
    </source>
</evidence>
<dbReference type="PANTHER" id="PTHR34719">
    <property type="entry name" value="NICKEL-RESPONSIVE REGULATOR"/>
    <property type="match status" value="1"/>
</dbReference>
<evidence type="ECO:0000256" key="6">
    <source>
        <dbReference type="ARBA" id="ARBA00023163"/>
    </source>
</evidence>
<evidence type="ECO:0000256" key="4">
    <source>
        <dbReference type="ARBA" id="ARBA00023015"/>
    </source>
</evidence>
<dbReference type="EMBL" id="DSKY01000009">
    <property type="protein sequence ID" value="HDY58539.1"/>
    <property type="molecule type" value="Genomic_DNA"/>
</dbReference>
<dbReference type="GO" id="GO:0003700">
    <property type="term" value="F:DNA-binding transcription factor activity"/>
    <property type="evidence" value="ECO:0007669"/>
    <property type="project" value="UniProtKB-UniRule"/>
</dbReference>
<dbReference type="InterPro" id="IPR022988">
    <property type="entry name" value="Ni_resp_reg_NikR"/>
</dbReference>
<dbReference type="Pfam" id="PF08753">
    <property type="entry name" value="NikR_C"/>
    <property type="match status" value="1"/>
</dbReference>
<dbReference type="NCBIfam" id="NF002169">
    <property type="entry name" value="PRK01002.1"/>
    <property type="match status" value="1"/>
</dbReference>
<feature type="binding site" evidence="7">
    <location>
        <position position="79"/>
    </location>
    <ligand>
        <name>Ni(2+)</name>
        <dbReference type="ChEBI" id="CHEBI:49786"/>
    </ligand>
</feature>
<dbReference type="NCBIfam" id="NF002815">
    <property type="entry name" value="PRK02967.1"/>
    <property type="match status" value="1"/>
</dbReference>
<dbReference type="SUPFAM" id="SSF47598">
    <property type="entry name" value="Ribbon-helix-helix"/>
    <property type="match status" value="1"/>
</dbReference>
<dbReference type="CDD" id="cd22231">
    <property type="entry name" value="RHH_NikR_HicB-like"/>
    <property type="match status" value="1"/>
</dbReference>
<dbReference type="InterPro" id="IPR027271">
    <property type="entry name" value="Acetolactate_synth/TF_NikR_C"/>
</dbReference>
<sequence length="139" mass="16141">MADAVRFGVSMSKKLLVDFDRLIAEKGYKNRSEAIRKLIREKLVQKEWESSKEEIVATITMVYSHEVRELTERLTEMQHKYYKQIISAMHIHLDEHNCLEMLAIRGRADEVKKIADRLLSTKGIKHGQLTTTSTGKRLV</sequence>
<dbReference type="GO" id="GO:0003677">
    <property type="term" value="F:DNA binding"/>
    <property type="evidence" value="ECO:0007669"/>
    <property type="project" value="UniProtKB-KW"/>
</dbReference>
<dbReference type="GO" id="GO:0010045">
    <property type="term" value="P:response to nickel cation"/>
    <property type="evidence" value="ECO:0007669"/>
    <property type="project" value="InterPro"/>
</dbReference>
<organism evidence="10">
    <name type="scientific">candidate division WOR-3 bacterium</name>
    <dbReference type="NCBI Taxonomy" id="2052148"/>
    <lineage>
        <taxon>Bacteria</taxon>
        <taxon>Bacteria division WOR-3</taxon>
    </lineage>
</organism>
<dbReference type="HAMAP" id="MF_00476">
    <property type="entry name" value="NikR"/>
    <property type="match status" value="1"/>
</dbReference>
<keyword evidence="6 7" id="KW-0804">Transcription</keyword>
<dbReference type="PANTHER" id="PTHR34719:SF2">
    <property type="entry name" value="NICKEL-RESPONSIVE REGULATOR"/>
    <property type="match status" value="1"/>
</dbReference>
<dbReference type="Gene3D" id="3.30.70.1150">
    <property type="entry name" value="ACT-like. Chain A, domain 2"/>
    <property type="match status" value="1"/>
</dbReference>